<dbReference type="Proteomes" id="UP000093514">
    <property type="component" value="Unassembled WGS sequence"/>
</dbReference>
<evidence type="ECO:0000259" key="3">
    <source>
        <dbReference type="PROSITE" id="PS50977"/>
    </source>
</evidence>
<evidence type="ECO:0000256" key="2">
    <source>
        <dbReference type="PROSITE-ProRule" id="PRU00335"/>
    </source>
</evidence>
<protein>
    <submittedName>
        <fullName evidence="4">TetR family transcriptional regulator</fullName>
    </submittedName>
</protein>
<organism evidence="4 5">
    <name type="scientific">Orenia metallireducens</name>
    <dbReference type="NCBI Taxonomy" id="1413210"/>
    <lineage>
        <taxon>Bacteria</taxon>
        <taxon>Bacillati</taxon>
        <taxon>Bacillota</taxon>
        <taxon>Clostridia</taxon>
        <taxon>Halanaerobiales</taxon>
        <taxon>Halobacteroidaceae</taxon>
        <taxon>Orenia</taxon>
    </lineage>
</organism>
<dbReference type="InterPro" id="IPR009057">
    <property type="entry name" value="Homeodomain-like_sf"/>
</dbReference>
<feature type="domain" description="HTH tetR-type" evidence="3">
    <location>
        <begin position="11"/>
        <end position="71"/>
    </location>
</feature>
<sequence>MPKETFFNLPNEKRERVVDAAIEEFAQRPYHQARITAIADNAGIAKGSFYQYFKDKKDIFKYIMELIVNKKLEYINHDIIENKDNYTFFEMLREIYLSGFRFAKENPRLVDIGNKLLNNKDLQSEIWGEHQDKSSDFFQQLLAEGIAKGELERTIDTVLVSRLLNNLNYSLIDIIYKDGKIDLDDEKGMMEVIDKMLYFIENGIKKRD</sequence>
<dbReference type="PROSITE" id="PS50977">
    <property type="entry name" value="HTH_TETR_2"/>
    <property type="match status" value="1"/>
</dbReference>
<dbReference type="InterPro" id="IPR036271">
    <property type="entry name" value="Tet_transcr_reg_TetR-rel_C_sf"/>
</dbReference>
<dbReference type="PRINTS" id="PR00455">
    <property type="entry name" value="HTHTETR"/>
</dbReference>
<evidence type="ECO:0000313" key="4">
    <source>
        <dbReference type="EMBL" id="OCL26850.1"/>
    </source>
</evidence>
<feature type="DNA-binding region" description="H-T-H motif" evidence="2">
    <location>
        <begin position="34"/>
        <end position="53"/>
    </location>
</feature>
<evidence type="ECO:0000313" key="5">
    <source>
        <dbReference type="Proteomes" id="UP000093514"/>
    </source>
</evidence>
<dbReference type="InterPro" id="IPR050624">
    <property type="entry name" value="HTH-type_Tx_Regulator"/>
</dbReference>
<dbReference type="EMBL" id="LWDV01000008">
    <property type="protein sequence ID" value="OCL26850.1"/>
    <property type="molecule type" value="Genomic_DNA"/>
</dbReference>
<dbReference type="RefSeq" id="WP_068716142.1">
    <property type="nucleotide sequence ID" value="NZ_LWDV01000008.1"/>
</dbReference>
<dbReference type="OrthoDB" id="9812484at2"/>
<dbReference type="PANTHER" id="PTHR43479">
    <property type="entry name" value="ACREF/ENVCD OPERON REPRESSOR-RELATED"/>
    <property type="match status" value="1"/>
</dbReference>
<proteinExistence type="predicted"/>
<evidence type="ECO:0000256" key="1">
    <source>
        <dbReference type="ARBA" id="ARBA00023125"/>
    </source>
</evidence>
<gene>
    <name evidence="4" type="ORF">U472_04975</name>
</gene>
<reference evidence="5" key="1">
    <citation type="submission" date="2016-07" db="EMBL/GenBank/DDBJ databases">
        <authorList>
            <person name="Florea S."/>
            <person name="Webb J.S."/>
            <person name="Jaromczyk J."/>
            <person name="Schardl C.L."/>
        </authorList>
    </citation>
    <scope>NUCLEOTIDE SEQUENCE [LARGE SCALE GENOMIC DNA]</scope>
    <source>
        <strain evidence="5">Z6</strain>
    </source>
</reference>
<dbReference type="GO" id="GO:0003677">
    <property type="term" value="F:DNA binding"/>
    <property type="evidence" value="ECO:0007669"/>
    <property type="project" value="UniProtKB-UniRule"/>
</dbReference>
<dbReference type="InterPro" id="IPR001647">
    <property type="entry name" value="HTH_TetR"/>
</dbReference>
<keyword evidence="5" id="KW-1185">Reference proteome</keyword>
<name>A0A1C0A983_9FIRM</name>
<dbReference type="PANTHER" id="PTHR43479:SF11">
    <property type="entry name" value="ACREF_ENVCD OPERON REPRESSOR-RELATED"/>
    <property type="match status" value="1"/>
</dbReference>
<dbReference type="Pfam" id="PF00440">
    <property type="entry name" value="TetR_N"/>
    <property type="match status" value="1"/>
</dbReference>
<dbReference type="SUPFAM" id="SSF48498">
    <property type="entry name" value="Tetracyclin repressor-like, C-terminal domain"/>
    <property type="match status" value="1"/>
</dbReference>
<keyword evidence="1 2" id="KW-0238">DNA-binding</keyword>
<dbReference type="Gene3D" id="1.10.357.10">
    <property type="entry name" value="Tetracycline Repressor, domain 2"/>
    <property type="match status" value="1"/>
</dbReference>
<comment type="caution">
    <text evidence="4">The sequence shown here is derived from an EMBL/GenBank/DDBJ whole genome shotgun (WGS) entry which is preliminary data.</text>
</comment>
<dbReference type="SUPFAM" id="SSF46689">
    <property type="entry name" value="Homeodomain-like"/>
    <property type="match status" value="1"/>
</dbReference>
<dbReference type="AlphaFoldDB" id="A0A1C0A983"/>
<accession>A0A1C0A983</accession>
<reference evidence="4 5" key="2">
    <citation type="submission" date="2016-08" db="EMBL/GenBank/DDBJ databases">
        <title>Orenia metallireducens sp. nov. strain Z6, a Novel Metal-reducing Firmicute from the Deep Subsurface.</title>
        <authorList>
            <person name="Maxim B.I."/>
            <person name="Kenneth K."/>
            <person name="Flynn T.M."/>
            <person name="Oloughlin E.J."/>
            <person name="Locke R.A."/>
            <person name="Weber J.R."/>
            <person name="Egan S.M."/>
            <person name="Mackie R.I."/>
            <person name="Cann I.K."/>
        </authorList>
    </citation>
    <scope>NUCLEOTIDE SEQUENCE [LARGE SCALE GENOMIC DNA]</scope>
    <source>
        <strain evidence="4 5">Z6</strain>
    </source>
</reference>